<evidence type="ECO:0000313" key="2">
    <source>
        <dbReference type="Proteomes" id="UP000828251"/>
    </source>
</evidence>
<dbReference type="InterPro" id="IPR055298">
    <property type="entry name" value="AtLOH3-like"/>
</dbReference>
<keyword evidence="2" id="KW-1185">Reference proteome</keyword>
<sequence>MLSSGLYFKVEPLRDAMKHRIQEIKDTTSLALEKATCEVLLHHCLNVDDIPGQRYHQVRQPTQRSEADEIYDDFILHFMIEMLRITDDLCQKFREHGLDPLFKKVKLLCKDHEIEVPSLSPPYQAGRDRFCINRDNLTIEHQCRFDKFIFGIDSLLTEMNYCFNDDIVELVALSFALDPRNNYKAFWEEDIYKLMNDFYPDDFMVQEKLHMKIQLEQFQLDAHQSTEL</sequence>
<comment type="caution">
    <text evidence="1">The sequence shown here is derived from an EMBL/GenBank/DDBJ whole genome shotgun (WGS) entry which is preliminary data.</text>
</comment>
<dbReference type="AlphaFoldDB" id="A0A9D3U7X1"/>
<dbReference type="EMBL" id="JAIQCV010000013">
    <property type="protein sequence ID" value="KAH1031573.1"/>
    <property type="molecule type" value="Genomic_DNA"/>
</dbReference>
<dbReference type="OrthoDB" id="785612at2759"/>
<dbReference type="PANTHER" id="PTHR11697:SF230">
    <property type="entry name" value="ZINC FINGER, MYM DOMAIN CONTAINING 1"/>
    <property type="match status" value="1"/>
</dbReference>
<dbReference type="PANTHER" id="PTHR11697">
    <property type="entry name" value="GENERAL TRANSCRIPTION FACTOR 2-RELATED ZINC FINGER PROTEIN"/>
    <property type="match status" value="1"/>
</dbReference>
<evidence type="ECO:0000313" key="1">
    <source>
        <dbReference type="EMBL" id="KAH1031573.1"/>
    </source>
</evidence>
<proteinExistence type="predicted"/>
<accession>A0A9D3U7X1</accession>
<organism evidence="1 2">
    <name type="scientific">Gossypium stocksii</name>
    <dbReference type="NCBI Taxonomy" id="47602"/>
    <lineage>
        <taxon>Eukaryota</taxon>
        <taxon>Viridiplantae</taxon>
        <taxon>Streptophyta</taxon>
        <taxon>Embryophyta</taxon>
        <taxon>Tracheophyta</taxon>
        <taxon>Spermatophyta</taxon>
        <taxon>Magnoliopsida</taxon>
        <taxon>eudicotyledons</taxon>
        <taxon>Gunneridae</taxon>
        <taxon>Pentapetalae</taxon>
        <taxon>rosids</taxon>
        <taxon>malvids</taxon>
        <taxon>Malvales</taxon>
        <taxon>Malvaceae</taxon>
        <taxon>Malvoideae</taxon>
        <taxon>Gossypium</taxon>
    </lineage>
</organism>
<reference evidence="1 2" key="1">
    <citation type="journal article" date="2021" name="Plant Biotechnol. J.">
        <title>Multi-omics assisted identification of the key and species-specific regulatory components of drought-tolerant mechanisms in Gossypium stocksii.</title>
        <authorList>
            <person name="Yu D."/>
            <person name="Ke L."/>
            <person name="Zhang D."/>
            <person name="Wu Y."/>
            <person name="Sun Y."/>
            <person name="Mei J."/>
            <person name="Sun J."/>
            <person name="Sun Y."/>
        </authorList>
    </citation>
    <scope>NUCLEOTIDE SEQUENCE [LARGE SCALE GENOMIC DNA]</scope>
    <source>
        <strain evidence="2">cv. E1</strain>
        <tissue evidence="1">Leaf</tissue>
    </source>
</reference>
<name>A0A9D3U7X1_9ROSI</name>
<gene>
    <name evidence="1" type="ORF">J1N35_043747</name>
</gene>
<dbReference type="Proteomes" id="UP000828251">
    <property type="component" value="Unassembled WGS sequence"/>
</dbReference>
<protein>
    <submittedName>
        <fullName evidence="1">Uncharacterized protein</fullName>
    </submittedName>
</protein>